<feature type="region of interest" description="Disordered" evidence="1">
    <location>
        <begin position="92"/>
        <end position="149"/>
    </location>
</feature>
<dbReference type="AlphaFoldDB" id="A0A177DUX3"/>
<dbReference type="VEuPathDB" id="FungiDB:CC77DRAFT_612377"/>
<dbReference type="RefSeq" id="XP_018388986.1">
    <property type="nucleotide sequence ID" value="XM_018532446.1"/>
</dbReference>
<organism evidence="2 3">
    <name type="scientific">Alternaria alternata</name>
    <name type="common">Alternaria rot fungus</name>
    <name type="synonym">Torula alternata</name>
    <dbReference type="NCBI Taxonomy" id="5599"/>
    <lineage>
        <taxon>Eukaryota</taxon>
        <taxon>Fungi</taxon>
        <taxon>Dikarya</taxon>
        <taxon>Ascomycota</taxon>
        <taxon>Pezizomycotina</taxon>
        <taxon>Dothideomycetes</taxon>
        <taxon>Pleosporomycetidae</taxon>
        <taxon>Pleosporales</taxon>
        <taxon>Pleosporineae</taxon>
        <taxon>Pleosporaceae</taxon>
        <taxon>Alternaria</taxon>
        <taxon>Alternaria sect. Alternaria</taxon>
        <taxon>Alternaria alternata complex</taxon>
    </lineage>
</organism>
<dbReference type="Proteomes" id="UP000077248">
    <property type="component" value="Unassembled WGS sequence"/>
</dbReference>
<feature type="compositionally biased region" description="Polar residues" evidence="1">
    <location>
        <begin position="138"/>
        <end position="149"/>
    </location>
</feature>
<dbReference type="EMBL" id="KV441472">
    <property type="protein sequence ID" value="OAG23565.1"/>
    <property type="molecule type" value="Genomic_DNA"/>
</dbReference>
<evidence type="ECO:0000313" key="3">
    <source>
        <dbReference type="Proteomes" id="UP000077248"/>
    </source>
</evidence>
<sequence length="149" mass="16549">MLNSDRATTMYAKQPLSEGQWWRTCAMNHSLFRAIAGLQTSEACGNNISDGTDAKTRFKRLGSTIMIYFSLDNVIELMVPAWQRSPCYLPPMTKRPNRASCPPEAKPAPRVDSLKSASPRGPRHQASFSQADRHLQASVESASRNASQH</sequence>
<proteinExistence type="predicted"/>
<name>A0A177DUX3_ALTAL</name>
<reference evidence="2 3" key="1">
    <citation type="submission" date="2016-05" db="EMBL/GenBank/DDBJ databases">
        <title>Comparative analysis of secretome profiles of manganese(II)-oxidizing ascomycete fungi.</title>
        <authorList>
            <consortium name="DOE Joint Genome Institute"/>
            <person name="Zeiner C.A."/>
            <person name="Purvine S.O."/>
            <person name="Zink E.M."/>
            <person name="Wu S."/>
            <person name="Pasa-Tolic L."/>
            <person name="Chaput D.L."/>
            <person name="Haridas S."/>
            <person name="Grigoriev I.V."/>
            <person name="Santelli C.M."/>
            <person name="Hansel C.M."/>
        </authorList>
    </citation>
    <scope>NUCLEOTIDE SEQUENCE [LARGE SCALE GENOMIC DNA]</scope>
    <source>
        <strain evidence="2 3">SRC1lrK2f</strain>
    </source>
</reference>
<gene>
    <name evidence="2" type="ORF">CC77DRAFT_612377</name>
</gene>
<evidence type="ECO:0000256" key="1">
    <source>
        <dbReference type="SAM" id="MobiDB-lite"/>
    </source>
</evidence>
<evidence type="ECO:0000313" key="2">
    <source>
        <dbReference type="EMBL" id="OAG23565.1"/>
    </source>
</evidence>
<protein>
    <submittedName>
        <fullName evidence="2">Uncharacterized protein</fullName>
    </submittedName>
</protein>
<dbReference type="GeneID" id="29118040"/>
<dbReference type="KEGG" id="aalt:CC77DRAFT_612377"/>
<accession>A0A177DUX3</accession>
<keyword evidence="3" id="KW-1185">Reference proteome</keyword>